<dbReference type="InterPro" id="IPR027685">
    <property type="entry name" value="Shroom_fam"/>
</dbReference>
<feature type="domain" description="ASD2" evidence="7">
    <location>
        <begin position="160"/>
        <end position="431"/>
    </location>
</feature>
<evidence type="ECO:0000313" key="8">
    <source>
        <dbReference type="Ensembl" id="ENSGACP00000059646.1"/>
    </source>
</evidence>
<sequence>MFSRRSFRPVAPPPKERDQKGMYGEQQERVEVRLPPPPAPPAEISVSSSSEGRVQDRVTAKPERQLRATGGFQSIGEPQKTPEPGTESETTLSPSPAHSLDADLDVPMETDIDDFQEHEDGPPAKDGPITSELPCFALPVTVLETDIDTEASPPGSLEGEGLEEELEEEEELRAGEAERLSLEELFPQSCEGEPGRESWRGAYRTTEHNADSLDRRSGASSSCSSYYSTSAAKAQLLSQMKDFTDNNREEDDELTYKKQLMESLRKKLGVLREAQRGLQEDIRANAQLGEEVESMVVAVCKPNEVDKFRMFIGDLDKVVSLLLSLSSRLLRVEAALETLHPDAELHDRLPLQEKKHQLMRQLSEAQDLKDHVDRREQAVSRVLARCLSPELHRDYSHFVKMKAALLVEQRQLEDKTRLGEEQLRGLRESLGLGLGIGMGMSMGYGHY</sequence>
<dbReference type="GO" id="GO:0030864">
    <property type="term" value="C:cortical actin cytoskeleton"/>
    <property type="evidence" value="ECO:0007669"/>
    <property type="project" value="TreeGrafter"/>
</dbReference>
<keyword evidence="3" id="KW-0963">Cytoplasm</keyword>
<accession>A0AAQ4R7I3</accession>
<evidence type="ECO:0000256" key="6">
    <source>
        <dbReference type="SAM" id="MobiDB-lite"/>
    </source>
</evidence>
<dbReference type="Proteomes" id="UP000007635">
    <property type="component" value="Chromosome VII"/>
</dbReference>
<feature type="compositionally biased region" description="Acidic residues" evidence="6">
    <location>
        <begin position="160"/>
        <end position="171"/>
    </location>
</feature>
<reference evidence="8" key="3">
    <citation type="submission" date="2025-09" db="UniProtKB">
        <authorList>
            <consortium name="Ensembl"/>
        </authorList>
    </citation>
    <scope>IDENTIFICATION</scope>
</reference>
<comment type="similarity">
    <text evidence="2">Belongs to the shroom family.</text>
</comment>
<evidence type="ECO:0000256" key="5">
    <source>
        <dbReference type="SAM" id="Coils"/>
    </source>
</evidence>
<dbReference type="GO" id="GO:0005912">
    <property type="term" value="C:adherens junction"/>
    <property type="evidence" value="ECO:0007669"/>
    <property type="project" value="TreeGrafter"/>
</dbReference>
<feature type="region of interest" description="Disordered" evidence="6">
    <location>
        <begin position="148"/>
        <end position="175"/>
    </location>
</feature>
<reference evidence="8" key="2">
    <citation type="submission" date="2025-08" db="UniProtKB">
        <authorList>
            <consortium name="Ensembl"/>
        </authorList>
    </citation>
    <scope>IDENTIFICATION</scope>
</reference>
<organism evidence="8 9">
    <name type="scientific">Gasterosteus aculeatus aculeatus</name>
    <name type="common">three-spined stickleback</name>
    <dbReference type="NCBI Taxonomy" id="481459"/>
    <lineage>
        <taxon>Eukaryota</taxon>
        <taxon>Metazoa</taxon>
        <taxon>Chordata</taxon>
        <taxon>Craniata</taxon>
        <taxon>Vertebrata</taxon>
        <taxon>Euteleostomi</taxon>
        <taxon>Actinopterygii</taxon>
        <taxon>Neopterygii</taxon>
        <taxon>Teleostei</taxon>
        <taxon>Neoteleostei</taxon>
        <taxon>Acanthomorphata</taxon>
        <taxon>Eupercaria</taxon>
        <taxon>Perciformes</taxon>
        <taxon>Cottioidei</taxon>
        <taxon>Gasterosteales</taxon>
        <taxon>Gasterosteidae</taxon>
        <taxon>Gasterosteus</taxon>
    </lineage>
</organism>
<comment type="subcellular location">
    <subcellularLocation>
        <location evidence="1">Cytoplasm</location>
        <location evidence="1">Cytoskeleton</location>
    </subcellularLocation>
</comment>
<reference evidence="8 9" key="1">
    <citation type="journal article" date="2021" name="G3 (Bethesda)">
        <title>Improved contiguity of the threespine stickleback genome using long-read sequencing.</title>
        <authorList>
            <person name="Nath S."/>
            <person name="Shaw D.E."/>
            <person name="White M.A."/>
        </authorList>
    </citation>
    <scope>NUCLEOTIDE SEQUENCE [LARGE SCALE GENOMIC DNA]</scope>
    <source>
        <strain evidence="8 9">Lake Benthic</strain>
    </source>
</reference>
<evidence type="ECO:0000313" key="9">
    <source>
        <dbReference type="Proteomes" id="UP000007635"/>
    </source>
</evidence>
<evidence type="ECO:0000259" key="7">
    <source>
        <dbReference type="PROSITE" id="PS51307"/>
    </source>
</evidence>
<dbReference type="GO" id="GO:0016324">
    <property type="term" value="C:apical plasma membrane"/>
    <property type="evidence" value="ECO:0007669"/>
    <property type="project" value="TreeGrafter"/>
</dbReference>
<dbReference type="GO" id="GO:0051015">
    <property type="term" value="F:actin filament binding"/>
    <property type="evidence" value="ECO:0007669"/>
    <property type="project" value="InterPro"/>
</dbReference>
<keyword evidence="4" id="KW-0206">Cytoskeleton</keyword>
<protein>
    <recommendedName>
        <fullName evidence="7">ASD2 domain-containing protein</fullName>
    </recommendedName>
</protein>
<keyword evidence="9" id="KW-1185">Reference proteome</keyword>
<evidence type="ECO:0000256" key="1">
    <source>
        <dbReference type="ARBA" id="ARBA00004245"/>
    </source>
</evidence>
<name>A0AAQ4R7I3_GASAC</name>
<feature type="compositionally biased region" description="Basic and acidic residues" evidence="6">
    <location>
        <begin position="14"/>
        <end position="32"/>
    </location>
</feature>
<dbReference type="PANTHER" id="PTHR15012">
    <property type="entry name" value="APICAL PROTEIN/SHROOM-RELATED"/>
    <property type="match status" value="1"/>
</dbReference>
<dbReference type="PANTHER" id="PTHR15012:SF35">
    <property type="entry name" value="PROTEIN SHROOM4"/>
    <property type="match status" value="1"/>
</dbReference>
<dbReference type="Ensembl" id="ENSGACT00000082434.1">
    <property type="protein sequence ID" value="ENSGACP00000059646.1"/>
    <property type="gene ID" value="ENSGACG00000025056.1"/>
</dbReference>
<feature type="region of interest" description="Disordered" evidence="6">
    <location>
        <begin position="1"/>
        <end position="132"/>
    </location>
</feature>
<evidence type="ECO:0000256" key="3">
    <source>
        <dbReference type="ARBA" id="ARBA00022490"/>
    </source>
</evidence>
<evidence type="ECO:0000256" key="2">
    <source>
        <dbReference type="ARBA" id="ARBA00006469"/>
    </source>
</evidence>
<dbReference type="AlphaFoldDB" id="A0AAQ4R7I3"/>
<feature type="compositionally biased region" description="Acidic residues" evidence="6">
    <location>
        <begin position="102"/>
        <end position="117"/>
    </location>
</feature>
<evidence type="ECO:0000256" key="4">
    <source>
        <dbReference type="ARBA" id="ARBA00023212"/>
    </source>
</evidence>
<feature type="coiled-coil region" evidence="5">
    <location>
        <begin position="233"/>
        <end position="281"/>
    </location>
</feature>
<dbReference type="GeneTree" id="ENSGT00940000159479"/>
<dbReference type="GO" id="GO:0007015">
    <property type="term" value="P:actin filament organization"/>
    <property type="evidence" value="ECO:0007669"/>
    <property type="project" value="TreeGrafter"/>
</dbReference>
<keyword evidence="5" id="KW-0175">Coiled coil</keyword>
<feature type="compositionally biased region" description="Polar residues" evidence="6">
    <location>
        <begin position="87"/>
        <end position="96"/>
    </location>
</feature>
<dbReference type="GO" id="GO:0043296">
    <property type="term" value="C:apical junction complex"/>
    <property type="evidence" value="ECO:0007669"/>
    <property type="project" value="TreeGrafter"/>
</dbReference>
<proteinExistence type="inferred from homology"/>
<dbReference type="Gene3D" id="6.10.250.3120">
    <property type="match status" value="1"/>
</dbReference>
<dbReference type="Pfam" id="PF08687">
    <property type="entry name" value="ASD2"/>
    <property type="match status" value="1"/>
</dbReference>
<dbReference type="PROSITE" id="PS51307">
    <property type="entry name" value="ASD2"/>
    <property type="match status" value="1"/>
</dbReference>
<feature type="compositionally biased region" description="Basic and acidic residues" evidence="6">
    <location>
        <begin position="53"/>
        <end position="66"/>
    </location>
</feature>
<dbReference type="InterPro" id="IPR014799">
    <property type="entry name" value="ASD2_dom"/>
</dbReference>